<proteinExistence type="predicted"/>
<dbReference type="EMBL" id="FP929063">
    <property type="protein sequence ID" value="CBL42941.1"/>
    <property type="molecule type" value="Genomic_DNA"/>
</dbReference>
<dbReference type="InterPro" id="IPR001789">
    <property type="entry name" value="Sig_transdc_resp-reg_receiver"/>
</dbReference>
<keyword evidence="5" id="KW-0804">Transcription</keyword>
<evidence type="ECO:0000256" key="3">
    <source>
        <dbReference type="ARBA" id="ARBA00023015"/>
    </source>
</evidence>
<evidence type="ECO:0000259" key="7">
    <source>
        <dbReference type="PROSITE" id="PS50110"/>
    </source>
</evidence>
<keyword evidence="1 6" id="KW-0597">Phosphoprotein</keyword>
<dbReference type="GO" id="GO:0003677">
    <property type="term" value="F:DNA binding"/>
    <property type="evidence" value="ECO:0007669"/>
    <property type="project" value="UniProtKB-KW"/>
</dbReference>
<protein>
    <submittedName>
        <fullName evidence="8">Adenylate cyclase</fullName>
    </submittedName>
    <submittedName>
        <fullName evidence="9">Signal transduction response regulator, receiver region domain protein</fullName>
    </submittedName>
</protein>
<sequence length="180" mass="20755">MSRQVLIVDDDVATRKFLSLVLEQKGYEVVMAENGAEGFNKAKEIKPDLIVLDVMMPKQNGISTLQEIRSNPELRDVPVIMLSSVESFIDQADKDIDDPEIIKEMRGLLEHVDSTIERFFLRYTSYRKILLMERKELIGRYRQKDAKLKPYMVLPDMFLDKPTDPETFIEAVTGLLSETI</sequence>
<dbReference type="GO" id="GO:0000160">
    <property type="term" value="P:phosphorelay signal transduction system"/>
    <property type="evidence" value="ECO:0007669"/>
    <property type="project" value="UniProtKB-KW"/>
</dbReference>
<dbReference type="InterPro" id="IPR011006">
    <property type="entry name" value="CheY-like_superfamily"/>
</dbReference>
<evidence type="ECO:0000313" key="8">
    <source>
        <dbReference type="EMBL" id="CBL42941.1"/>
    </source>
</evidence>
<evidence type="ECO:0000256" key="2">
    <source>
        <dbReference type="ARBA" id="ARBA00023012"/>
    </source>
</evidence>
<evidence type="ECO:0000313" key="10">
    <source>
        <dbReference type="Proteomes" id="UP000033423"/>
    </source>
</evidence>
<keyword evidence="4" id="KW-0238">DNA-binding</keyword>
<name>D7GXF1_9BACT</name>
<feature type="modified residue" description="4-aspartylphosphate" evidence="6">
    <location>
        <position position="53"/>
    </location>
</feature>
<dbReference type="FunFam" id="3.40.50.2300:FF:000001">
    <property type="entry name" value="DNA-binding response regulator PhoB"/>
    <property type="match status" value="1"/>
</dbReference>
<dbReference type="Gene3D" id="3.40.50.2300">
    <property type="match status" value="1"/>
</dbReference>
<dbReference type="PANTHER" id="PTHR44591:SF14">
    <property type="entry name" value="PROTEIN PILG"/>
    <property type="match status" value="1"/>
</dbReference>
<keyword evidence="10" id="KW-1185">Reference proteome</keyword>
<dbReference type="Pfam" id="PF00072">
    <property type="entry name" value="Response_reg"/>
    <property type="match status" value="1"/>
</dbReference>
<dbReference type="SMART" id="SM00448">
    <property type="entry name" value="REC"/>
    <property type="match status" value="1"/>
</dbReference>
<dbReference type="Proteomes" id="UP000033423">
    <property type="component" value="Unassembled WGS sequence"/>
</dbReference>
<accession>D7GXF1</accession>
<evidence type="ECO:0000256" key="1">
    <source>
        <dbReference type="ARBA" id="ARBA00022553"/>
    </source>
</evidence>
<keyword evidence="3" id="KW-0805">Transcription regulation</keyword>
<reference evidence="9 10" key="2">
    <citation type="submission" date="2015-02" db="EMBL/GenBank/DDBJ databases">
        <title>Single-cell genomics of uncultivated deep-branching MTB reveals a conserved set of magnetosome genes.</title>
        <authorList>
            <person name="Kolinko S."/>
            <person name="Richter M."/>
            <person name="Glockner F.O."/>
            <person name="Brachmann A."/>
            <person name="Schuler D."/>
        </authorList>
    </citation>
    <scope>NUCLEOTIDE SEQUENCE [LARGE SCALE GENOMIC DNA]</scope>
    <source>
        <strain evidence="9">TM-1</strain>
    </source>
</reference>
<organism evidence="8">
    <name type="scientific">Candidatus Magnetobacterium bavaricum</name>
    <dbReference type="NCBI Taxonomy" id="29290"/>
    <lineage>
        <taxon>Bacteria</taxon>
        <taxon>Pseudomonadati</taxon>
        <taxon>Nitrospirota</taxon>
        <taxon>Thermodesulfovibrionia</taxon>
        <taxon>Thermodesulfovibrionales</taxon>
        <taxon>Candidatus Magnetobacteriaceae</taxon>
        <taxon>Candidatus Magnetobacterium</taxon>
    </lineage>
</organism>
<reference evidence="8" key="1">
    <citation type="journal article" date="2010" name="Environ. Microbiol.">
        <title>Cultivation-independent characterization of 'Candidatus Magnetobacterium bavaricum' via ultrastructural, geochemical, ecological and metagenomic methods.</title>
        <authorList>
            <person name="Jogler C."/>
            <person name="Niebler M."/>
            <person name="Lin W."/>
            <person name="Kube M."/>
            <person name="Wanner G."/>
            <person name="Kolinko S."/>
            <person name="Stief P."/>
            <person name="Beck A.J."/>
            <person name="de Beer D."/>
            <person name="Petersen N."/>
            <person name="Pan Y."/>
            <person name="Amann R."/>
            <person name="Reinhardt R."/>
            <person name="Schuler D."/>
        </authorList>
    </citation>
    <scope>NUCLEOTIDE SEQUENCE</scope>
</reference>
<evidence type="ECO:0000256" key="6">
    <source>
        <dbReference type="PROSITE-ProRule" id="PRU00169"/>
    </source>
</evidence>
<dbReference type="PROSITE" id="PS50110">
    <property type="entry name" value="RESPONSE_REGULATORY"/>
    <property type="match status" value="1"/>
</dbReference>
<evidence type="ECO:0000313" key="9">
    <source>
        <dbReference type="EMBL" id="KJU82855.1"/>
    </source>
</evidence>
<dbReference type="SUPFAM" id="SSF52172">
    <property type="entry name" value="CheY-like"/>
    <property type="match status" value="1"/>
</dbReference>
<dbReference type="EMBL" id="LACI01002144">
    <property type="protein sequence ID" value="KJU82855.1"/>
    <property type="molecule type" value="Genomic_DNA"/>
</dbReference>
<dbReference type="CDD" id="cd17574">
    <property type="entry name" value="REC_OmpR"/>
    <property type="match status" value="1"/>
</dbReference>
<evidence type="ECO:0000256" key="4">
    <source>
        <dbReference type="ARBA" id="ARBA00023125"/>
    </source>
</evidence>
<evidence type="ECO:0000256" key="5">
    <source>
        <dbReference type="ARBA" id="ARBA00023163"/>
    </source>
</evidence>
<gene>
    <name evidence="9" type="ORF">MBAV_004950</name>
    <name evidence="8" type="ORF">mtbajb2F00031</name>
</gene>
<dbReference type="AlphaFoldDB" id="D7GXF1"/>
<dbReference type="InterPro" id="IPR050595">
    <property type="entry name" value="Bact_response_regulator"/>
</dbReference>
<keyword evidence="2" id="KW-0902">Two-component regulatory system</keyword>
<feature type="domain" description="Response regulatory" evidence="7">
    <location>
        <begin position="4"/>
        <end position="113"/>
    </location>
</feature>
<dbReference type="PANTHER" id="PTHR44591">
    <property type="entry name" value="STRESS RESPONSE REGULATOR PROTEIN 1"/>
    <property type="match status" value="1"/>
</dbReference>